<dbReference type="FunFam" id="1.10.1090.10:FF:000001">
    <property type="entry name" value="Cytochrome b-c1 complex subunit 7"/>
    <property type="match status" value="1"/>
</dbReference>
<dbReference type="Gene3D" id="1.10.1090.10">
    <property type="entry name" value="Cytochrome b-c1 complex subunit 7"/>
    <property type="match status" value="1"/>
</dbReference>
<keyword evidence="3 9" id="KW-0813">Transport</keyword>
<keyword evidence="6 9" id="KW-0249">Electron transport</keyword>
<name>A0AAN6YNX9_9PEZI</name>
<comment type="similarity">
    <text evidence="2 9">Belongs to the UQCRB/QCR7 family.</text>
</comment>
<gene>
    <name evidence="10" type="ORF">QBC37DRAFT_409594</name>
</gene>
<accession>A0AAN6YNX9</accession>
<dbReference type="PANTHER" id="PTHR12022:SF0">
    <property type="entry name" value="CYTOCHROME B-C1 COMPLEX SUBUNIT 7"/>
    <property type="match status" value="1"/>
</dbReference>
<dbReference type="InterPro" id="IPR003197">
    <property type="entry name" value="QCR7"/>
</dbReference>
<keyword evidence="11" id="KW-1185">Reference proteome</keyword>
<dbReference type="Pfam" id="PF02271">
    <property type="entry name" value="UCR_14kD"/>
    <property type="match status" value="1"/>
</dbReference>
<sequence>MSAPHFAGFIRARPWLHRLVQPVANWYANAAAYRQLGLRADDLISEEDETVLKALKRLDEKTSYDRVYRMRRATQLSLQQKILPKAEWTKPEEDTPYLEPLIAEIIAEQKERAALDNLEIIKSH</sequence>
<comment type="subcellular location">
    <subcellularLocation>
        <location evidence="1">Mitochondrion inner membrane</location>
        <topology evidence="1">Peripheral membrane protein</topology>
        <orientation evidence="1">Matrix side</orientation>
    </subcellularLocation>
</comment>
<dbReference type="Proteomes" id="UP001301769">
    <property type="component" value="Unassembled WGS sequence"/>
</dbReference>
<reference evidence="10" key="2">
    <citation type="submission" date="2023-05" db="EMBL/GenBank/DDBJ databases">
        <authorList>
            <consortium name="Lawrence Berkeley National Laboratory"/>
            <person name="Steindorff A."/>
            <person name="Hensen N."/>
            <person name="Bonometti L."/>
            <person name="Westerberg I."/>
            <person name="Brannstrom I.O."/>
            <person name="Guillou S."/>
            <person name="Cros-Aarteil S."/>
            <person name="Calhoun S."/>
            <person name="Haridas S."/>
            <person name="Kuo A."/>
            <person name="Mondo S."/>
            <person name="Pangilinan J."/>
            <person name="Riley R."/>
            <person name="Labutti K."/>
            <person name="Andreopoulos B."/>
            <person name="Lipzen A."/>
            <person name="Chen C."/>
            <person name="Yanf M."/>
            <person name="Daum C."/>
            <person name="Ng V."/>
            <person name="Clum A."/>
            <person name="Ohm R."/>
            <person name="Martin F."/>
            <person name="Silar P."/>
            <person name="Natvig D."/>
            <person name="Lalanne C."/>
            <person name="Gautier V."/>
            <person name="Ament-Velasquez S.L."/>
            <person name="Kruys A."/>
            <person name="Hutchinson M.I."/>
            <person name="Powell A.J."/>
            <person name="Barry K."/>
            <person name="Miller A.N."/>
            <person name="Grigoriev I.V."/>
            <person name="Debuchy R."/>
            <person name="Gladieux P."/>
            <person name="Thoren M.H."/>
            <person name="Johannesson H."/>
        </authorList>
    </citation>
    <scope>NUCLEOTIDE SEQUENCE</scope>
    <source>
        <strain evidence="10">PSN293</strain>
    </source>
</reference>
<evidence type="ECO:0000256" key="7">
    <source>
        <dbReference type="ARBA" id="ARBA00023128"/>
    </source>
</evidence>
<keyword evidence="7 9" id="KW-0496">Mitochondrion</keyword>
<evidence type="ECO:0000256" key="4">
    <source>
        <dbReference type="ARBA" id="ARBA00022660"/>
    </source>
</evidence>
<dbReference type="GO" id="GO:0045275">
    <property type="term" value="C:respiratory chain complex III"/>
    <property type="evidence" value="ECO:0007669"/>
    <property type="project" value="InterPro"/>
</dbReference>
<keyword evidence="8 9" id="KW-0472">Membrane</keyword>
<evidence type="ECO:0000256" key="3">
    <source>
        <dbReference type="ARBA" id="ARBA00022448"/>
    </source>
</evidence>
<dbReference type="EMBL" id="MU858047">
    <property type="protein sequence ID" value="KAK4219717.1"/>
    <property type="molecule type" value="Genomic_DNA"/>
</dbReference>
<dbReference type="SUPFAM" id="SSF81524">
    <property type="entry name" value="14 kDa protein of cytochrome bc1 complex (Ubiquinol-cytochrome c reductase)"/>
    <property type="match status" value="1"/>
</dbReference>
<organism evidence="10 11">
    <name type="scientific">Rhypophila decipiens</name>
    <dbReference type="NCBI Taxonomy" id="261697"/>
    <lineage>
        <taxon>Eukaryota</taxon>
        <taxon>Fungi</taxon>
        <taxon>Dikarya</taxon>
        <taxon>Ascomycota</taxon>
        <taxon>Pezizomycotina</taxon>
        <taxon>Sordariomycetes</taxon>
        <taxon>Sordariomycetidae</taxon>
        <taxon>Sordariales</taxon>
        <taxon>Naviculisporaceae</taxon>
        <taxon>Rhypophila</taxon>
    </lineage>
</organism>
<evidence type="ECO:0000256" key="6">
    <source>
        <dbReference type="ARBA" id="ARBA00022982"/>
    </source>
</evidence>
<evidence type="ECO:0000313" key="11">
    <source>
        <dbReference type="Proteomes" id="UP001301769"/>
    </source>
</evidence>
<dbReference type="PIRSF" id="PIRSF000022">
    <property type="entry name" value="Bc1_14K"/>
    <property type="match status" value="1"/>
</dbReference>
<proteinExistence type="inferred from homology"/>
<evidence type="ECO:0000256" key="8">
    <source>
        <dbReference type="ARBA" id="ARBA00023136"/>
    </source>
</evidence>
<evidence type="ECO:0000256" key="5">
    <source>
        <dbReference type="ARBA" id="ARBA00022792"/>
    </source>
</evidence>
<dbReference type="AlphaFoldDB" id="A0AAN6YNX9"/>
<evidence type="ECO:0000313" key="10">
    <source>
        <dbReference type="EMBL" id="KAK4219717.1"/>
    </source>
</evidence>
<keyword evidence="5 9" id="KW-0999">Mitochondrion inner membrane</keyword>
<evidence type="ECO:0000256" key="2">
    <source>
        <dbReference type="ARBA" id="ARBA00008554"/>
    </source>
</evidence>
<dbReference type="GO" id="GO:0005743">
    <property type="term" value="C:mitochondrial inner membrane"/>
    <property type="evidence" value="ECO:0007669"/>
    <property type="project" value="UniProtKB-SubCell"/>
</dbReference>
<keyword evidence="4 9" id="KW-0679">Respiratory chain</keyword>
<dbReference type="PANTHER" id="PTHR12022">
    <property type="entry name" value="UBIQUINOL-CYTOCHROME C REDUCTASE COMPLEX 14 KD PROTEIN"/>
    <property type="match status" value="1"/>
</dbReference>
<reference evidence="10" key="1">
    <citation type="journal article" date="2023" name="Mol. Phylogenet. Evol.">
        <title>Genome-scale phylogeny and comparative genomics of the fungal order Sordariales.</title>
        <authorList>
            <person name="Hensen N."/>
            <person name="Bonometti L."/>
            <person name="Westerberg I."/>
            <person name="Brannstrom I.O."/>
            <person name="Guillou S."/>
            <person name="Cros-Aarteil S."/>
            <person name="Calhoun S."/>
            <person name="Haridas S."/>
            <person name="Kuo A."/>
            <person name="Mondo S."/>
            <person name="Pangilinan J."/>
            <person name="Riley R."/>
            <person name="LaButti K."/>
            <person name="Andreopoulos B."/>
            <person name="Lipzen A."/>
            <person name="Chen C."/>
            <person name="Yan M."/>
            <person name="Daum C."/>
            <person name="Ng V."/>
            <person name="Clum A."/>
            <person name="Steindorff A."/>
            <person name="Ohm R.A."/>
            <person name="Martin F."/>
            <person name="Silar P."/>
            <person name="Natvig D.O."/>
            <person name="Lalanne C."/>
            <person name="Gautier V."/>
            <person name="Ament-Velasquez S.L."/>
            <person name="Kruys A."/>
            <person name="Hutchinson M.I."/>
            <person name="Powell A.J."/>
            <person name="Barry K."/>
            <person name="Miller A.N."/>
            <person name="Grigoriev I.V."/>
            <person name="Debuchy R."/>
            <person name="Gladieux P."/>
            <person name="Hiltunen Thoren M."/>
            <person name="Johannesson H."/>
        </authorList>
    </citation>
    <scope>NUCLEOTIDE SEQUENCE</scope>
    <source>
        <strain evidence="10">PSN293</strain>
    </source>
</reference>
<protein>
    <recommendedName>
        <fullName evidence="9">Cytochrome b-c1 complex subunit 7</fullName>
    </recommendedName>
</protein>
<evidence type="ECO:0000256" key="9">
    <source>
        <dbReference type="PIRNR" id="PIRNR000022"/>
    </source>
</evidence>
<dbReference type="InterPro" id="IPR036544">
    <property type="entry name" value="QCR7_sf"/>
</dbReference>
<evidence type="ECO:0000256" key="1">
    <source>
        <dbReference type="ARBA" id="ARBA00004443"/>
    </source>
</evidence>
<comment type="function">
    <text evidence="9">Component of the ubiquinol-cytochrome c oxidoreductase, a multisubunit transmembrane complex that is part of the mitochondrial electron transport chain which drives oxidative phosphorylation.</text>
</comment>
<dbReference type="GO" id="GO:0006122">
    <property type="term" value="P:mitochondrial electron transport, ubiquinol to cytochrome c"/>
    <property type="evidence" value="ECO:0007669"/>
    <property type="project" value="InterPro"/>
</dbReference>
<comment type="caution">
    <text evidence="10">The sequence shown here is derived from an EMBL/GenBank/DDBJ whole genome shotgun (WGS) entry which is preliminary data.</text>
</comment>